<proteinExistence type="predicted"/>
<dbReference type="PROSITE" id="PS50043">
    <property type="entry name" value="HTH_LUXR_2"/>
    <property type="match status" value="1"/>
</dbReference>
<feature type="compositionally biased region" description="Basic and acidic residues" evidence="3">
    <location>
        <begin position="841"/>
        <end position="851"/>
    </location>
</feature>
<evidence type="ECO:0000259" key="4">
    <source>
        <dbReference type="PROSITE" id="PS50043"/>
    </source>
</evidence>
<evidence type="ECO:0000256" key="1">
    <source>
        <dbReference type="ARBA" id="ARBA00022741"/>
    </source>
</evidence>
<dbReference type="InterPro" id="IPR041664">
    <property type="entry name" value="AAA_16"/>
</dbReference>
<dbReference type="CDD" id="cd06170">
    <property type="entry name" value="LuxR_C_like"/>
    <property type="match status" value="1"/>
</dbReference>
<accession>A0A927Q2C1</accession>
<dbReference type="InterPro" id="IPR000792">
    <property type="entry name" value="Tscrpt_reg_LuxR_C"/>
</dbReference>
<dbReference type="SUPFAM" id="SSF48452">
    <property type="entry name" value="TPR-like"/>
    <property type="match status" value="1"/>
</dbReference>
<feature type="domain" description="HTH luxR-type" evidence="4">
    <location>
        <begin position="844"/>
        <end position="909"/>
    </location>
</feature>
<keyword evidence="2" id="KW-0067">ATP-binding</keyword>
<dbReference type="AlphaFoldDB" id="A0A927Q2C1"/>
<feature type="region of interest" description="Disordered" evidence="3">
    <location>
        <begin position="824"/>
        <end position="851"/>
    </location>
</feature>
<keyword evidence="6" id="KW-1185">Reference proteome</keyword>
<protein>
    <submittedName>
        <fullName evidence="5">AAA family ATPase</fullName>
    </submittedName>
</protein>
<dbReference type="Gene3D" id="1.10.10.10">
    <property type="entry name" value="Winged helix-like DNA-binding domain superfamily/Winged helix DNA-binding domain"/>
    <property type="match status" value="1"/>
</dbReference>
<dbReference type="SMART" id="SM00421">
    <property type="entry name" value="HTH_LUXR"/>
    <property type="match status" value="1"/>
</dbReference>
<dbReference type="EMBL" id="JACYXZ010000005">
    <property type="protein sequence ID" value="MBD8871097.1"/>
    <property type="molecule type" value="Genomic_DNA"/>
</dbReference>
<dbReference type="SUPFAM" id="SSF46894">
    <property type="entry name" value="C-terminal effector domain of the bipartite response regulators"/>
    <property type="match status" value="1"/>
</dbReference>
<dbReference type="Gene3D" id="3.40.50.300">
    <property type="entry name" value="P-loop containing nucleotide triphosphate hydrolases"/>
    <property type="match status" value="1"/>
</dbReference>
<dbReference type="GO" id="GO:0005737">
    <property type="term" value="C:cytoplasm"/>
    <property type="evidence" value="ECO:0007669"/>
    <property type="project" value="TreeGrafter"/>
</dbReference>
<dbReference type="GO" id="GO:0003677">
    <property type="term" value="F:DNA binding"/>
    <property type="evidence" value="ECO:0007669"/>
    <property type="project" value="InterPro"/>
</dbReference>
<dbReference type="InterPro" id="IPR011990">
    <property type="entry name" value="TPR-like_helical_dom_sf"/>
</dbReference>
<name>A0A927Q2C1_9ACTN</name>
<dbReference type="SUPFAM" id="SSF52540">
    <property type="entry name" value="P-loop containing nucleoside triphosphate hydrolases"/>
    <property type="match status" value="1"/>
</dbReference>
<dbReference type="PANTHER" id="PTHR16305:SF35">
    <property type="entry name" value="TRANSCRIPTIONAL ACTIVATOR DOMAIN"/>
    <property type="match status" value="1"/>
</dbReference>
<gene>
    <name evidence="5" type="ORF">IE331_15835</name>
</gene>
<dbReference type="Proteomes" id="UP000616839">
    <property type="component" value="Unassembled WGS sequence"/>
</dbReference>
<dbReference type="GO" id="GO:0006355">
    <property type="term" value="P:regulation of DNA-templated transcription"/>
    <property type="evidence" value="ECO:0007669"/>
    <property type="project" value="InterPro"/>
</dbReference>
<comment type="caution">
    <text evidence="5">The sequence shown here is derived from an EMBL/GenBank/DDBJ whole genome shotgun (WGS) entry which is preliminary data.</text>
</comment>
<keyword evidence="1" id="KW-0547">Nucleotide-binding</keyword>
<evidence type="ECO:0000313" key="6">
    <source>
        <dbReference type="Proteomes" id="UP000616839"/>
    </source>
</evidence>
<dbReference type="Pfam" id="PF00196">
    <property type="entry name" value="GerE"/>
    <property type="match status" value="1"/>
</dbReference>
<dbReference type="GO" id="GO:0005524">
    <property type="term" value="F:ATP binding"/>
    <property type="evidence" value="ECO:0007669"/>
    <property type="project" value="UniProtKB-KW"/>
</dbReference>
<dbReference type="InterPro" id="IPR003593">
    <property type="entry name" value="AAA+_ATPase"/>
</dbReference>
<evidence type="ECO:0000256" key="3">
    <source>
        <dbReference type="SAM" id="MobiDB-lite"/>
    </source>
</evidence>
<dbReference type="Pfam" id="PF13191">
    <property type="entry name" value="AAA_16"/>
    <property type="match status" value="1"/>
</dbReference>
<dbReference type="PRINTS" id="PR00038">
    <property type="entry name" value="HTHLUXR"/>
</dbReference>
<dbReference type="InterPro" id="IPR016032">
    <property type="entry name" value="Sig_transdc_resp-reg_C-effctor"/>
</dbReference>
<sequence>MSRLVGRAALVEEIHARLASGRPVALHGPTGIGKSALLDEVEAHAASSGTRVLRARGAVAERSLRFAALQDLLDQVPGDVLAARPEEARVVGTGLVGRPLDPDAVHQVQRAWFRILGELAAAGPVLLLVDDAQWIDAESLAAIGYAGRRVAASAGLVSTWGPEPDGSAEVLPAADHLDVPALDSGDVVHLLGRHGVSPSAAQRICTQAGGLPALALALGGAAGADPTLLGRPSPTPASIVRMLHDRVASQPGEVRETLVHAALLHRPTMRHLVRAGRSDAEAHLEHATRAGLLTRREEEVRFTPPALAQVLAGAVPADRRAALHRRLGEVAATAAEQLRHRALADPAPDEGLAGELATAAEAALQRGDRELACELFLLAADRCPPALAALRVECLASCVEAGAPGNHADLIYRALDDLLAAEATPGQRVRVRLALVELAGTGTAMVEEVLTAALADAGAEPHLVADVLLQRARVHLRESRPRESERHAAEAVRILRRLGDQRAEALALPLLAAVRRWLGVGDHDAVLRRALSLPEPATPGMLHTSPRYMAARFAFYDDRLEESWEACLTMLAGVERGAGQDAVHLLRCLVETAARLGRCREALDYAARAQRVADDFELEAHPSWFITATAELVGGDLARARRLAEQGVVACEEAGDRRYLQRHLMVLGQALLRQGDARAAATALGRLREIERENGIGDPTVNRWRPDLVSALVVAGDLATAAEVVEETRAALAGRSEVAGTRAQLDRAAAELCLARGETDRAEELLASSERVCRELGLRIDLGRALLTRAHLERRRRRAAASREALAAAHEVFRDAHAAPWATQARSAARIPDPRPVGDGAPERDRGLDQLTATERRIARQVAEGASNREVAERLFLSVKTVEATLTRIYRKLGLRSRTQLAAYVLPGDGPA</sequence>
<organism evidence="5 6">
    <name type="scientific">Nocardioides donggukensis</name>
    <dbReference type="NCBI Taxonomy" id="2774019"/>
    <lineage>
        <taxon>Bacteria</taxon>
        <taxon>Bacillati</taxon>
        <taxon>Actinomycetota</taxon>
        <taxon>Actinomycetes</taxon>
        <taxon>Propionibacteriales</taxon>
        <taxon>Nocardioidaceae</taxon>
        <taxon>Nocardioides</taxon>
    </lineage>
</organism>
<dbReference type="InterPro" id="IPR036388">
    <property type="entry name" value="WH-like_DNA-bd_sf"/>
</dbReference>
<dbReference type="PANTHER" id="PTHR16305">
    <property type="entry name" value="TESTICULAR SOLUBLE ADENYLYL CYCLASE"/>
    <property type="match status" value="1"/>
</dbReference>
<dbReference type="GO" id="GO:0004016">
    <property type="term" value="F:adenylate cyclase activity"/>
    <property type="evidence" value="ECO:0007669"/>
    <property type="project" value="TreeGrafter"/>
</dbReference>
<dbReference type="SMART" id="SM00382">
    <property type="entry name" value="AAA"/>
    <property type="match status" value="1"/>
</dbReference>
<dbReference type="Gene3D" id="1.25.40.10">
    <property type="entry name" value="Tetratricopeptide repeat domain"/>
    <property type="match status" value="1"/>
</dbReference>
<evidence type="ECO:0000313" key="5">
    <source>
        <dbReference type="EMBL" id="MBD8871097.1"/>
    </source>
</evidence>
<evidence type="ECO:0000256" key="2">
    <source>
        <dbReference type="ARBA" id="ARBA00022840"/>
    </source>
</evidence>
<dbReference type="InterPro" id="IPR027417">
    <property type="entry name" value="P-loop_NTPase"/>
</dbReference>
<dbReference type="RefSeq" id="WP_192144434.1">
    <property type="nucleotide sequence ID" value="NZ_JACYXZ010000005.1"/>
</dbReference>
<reference evidence="5" key="1">
    <citation type="submission" date="2020-09" db="EMBL/GenBank/DDBJ databases">
        <title>Nocardioides sp. strain MJB4 16S ribosomal RNA gene Genome sequencing and assembly.</title>
        <authorList>
            <person name="Kim I."/>
        </authorList>
    </citation>
    <scope>NUCLEOTIDE SEQUENCE</scope>
    <source>
        <strain evidence="5">MJB4</strain>
    </source>
</reference>